<protein>
    <recommendedName>
        <fullName evidence="2">HTH arsR-type domain-containing protein</fullName>
    </recommendedName>
</protein>
<sequence>MLEPIFGGKNIERILFFLLIHQRCYGRGLSQTFQQALSPIQKALDRLETGGIIVSFLEGKTRMYQFNPRYPFLQELKTLLQKAYIFLPQEFKNQYYEPKIRKRPRRKGKPL</sequence>
<dbReference type="AlphaFoldDB" id="A0A0F9N8E7"/>
<organism evidence="1">
    <name type="scientific">marine sediment metagenome</name>
    <dbReference type="NCBI Taxonomy" id="412755"/>
    <lineage>
        <taxon>unclassified sequences</taxon>
        <taxon>metagenomes</taxon>
        <taxon>ecological metagenomes</taxon>
    </lineage>
</organism>
<comment type="caution">
    <text evidence="1">The sequence shown here is derived from an EMBL/GenBank/DDBJ whole genome shotgun (WGS) entry which is preliminary data.</text>
</comment>
<dbReference type="InterPro" id="IPR011991">
    <property type="entry name" value="ArsR-like_HTH"/>
</dbReference>
<proteinExistence type="predicted"/>
<dbReference type="InterPro" id="IPR036390">
    <property type="entry name" value="WH_DNA-bd_sf"/>
</dbReference>
<name>A0A0F9N8E7_9ZZZZ</name>
<evidence type="ECO:0000313" key="1">
    <source>
        <dbReference type="EMBL" id="KKM77732.1"/>
    </source>
</evidence>
<reference evidence="1" key="1">
    <citation type="journal article" date="2015" name="Nature">
        <title>Complex archaea that bridge the gap between prokaryotes and eukaryotes.</title>
        <authorList>
            <person name="Spang A."/>
            <person name="Saw J.H."/>
            <person name="Jorgensen S.L."/>
            <person name="Zaremba-Niedzwiedzka K."/>
            <person name="Martijn J."/>
            <person name="Lind A.E."/>
            <person name="van Eijk R."/>
            <person name="Schleper C."/>
            <person name="Guy L."/>
            <person name="Ettema T.J."/>
        </authorList>
    </citation>
    <scope>NUCLEOTIDE SEQUENCE</scope>
</reference>
<accession>A0A0F9N8E7</accession>
<gene>
    <name evidence="1" type="ORF">LCGC14_1367060</name>
</gene>
<dbReference type="SUPFAM" id="SSF46785">
    <property type="entry name" value="Winged helix' DNA-binding domain"/>
    <property type="match status" value="1"/>
</dbReference>
<dbReference type="CDD" id="cd00090">
    <property type="entry name" value="HTH_ARSR"/>
    <property type="match status" value="1"/>
</dbReference>
<evidence type="ECO:0008006" key="2">
    <source>
        <dbReference type="Google" id="ProtNLM"/>
    </source>
</evidence>
<dbReference type="EMBL" id="LAZR01008598">
    <property type="protein sequence ID" value="KKM77732.1"/>
    <property type="molecule type" value="Genomic_DNA"/>
</dbReference>